<evidence type="ECO:0000259" key="16">
    <source>
        <dbReference type="PROSITE" id="PS51030"/>
    </source>
</evidence>
<comment type="similarity">
    <text evidence="14">Belongs to the nuclear hormone receptor family.</text>
</comment>
<keyword evidence="8 14" id="KW-0804">Transcription</keyword>
<feature type="domain" description="NR LBD" evidence="17">
    <location>
        <begin position="324"/>
        <end position="563"/>
    </location>
</feature>
<evidence type="ECO:0000256" key="8">
    <source>
        <dbReference type="ARBA" id="ARBA00023163"/>
    </source>
</evidence>
<dbReference type="AlphaFoldDB" id="A0AAE1NN86"/>
<evidence type="ECO:0000256" key="13">
    <source>
        <dbReference type="ARBA" id="ARBA00042524"/>
    </source>
</evidence>
<accession>A0AAE1NN86</accession>
<sequence>MADVNQSQFAAKVPGQEGGGAPWKGAVLTPIVDQPWAPKMVGEGGPYRESHVLYIVVSDLLLLMLRDGMTEVKMDLRLAGRPTTVTTKCRILYDIPCKVCQDHSSGKHYGIFACDGCAGFFKRSIRRQRQYVCKSKAAGGCLVDKTHRNQCRACRLTKCVQAGMNKDAVQHERGPRNSTLRRQMALYFKDPSPDTTQRPHSPLSLPHPHLQHHHHHHHHHQESTSPSTTATTPPTTTTTHTTTSNNNTNTSSSPYPTAPPPMPPPPPTLPITSALSLRFPPPPMPSVLDLKMPSLRPSIPPSAAAAAGTAPRTLSREMPSTRPPPEVSALTLGREHVLTTRASTLLAPTPKYPHELALPVFTSPETICETAARLLFMNVRWAKHLPAYTALPFRDQLMLLEDGWRELFVLSAAQFLLPVEAGPLLAASGLACQASDRLLPILQDIKLFQDILVKFKAMWVDPTEYACLKAIVLFKSVGEGCGREVRGLRDPAAVAALQDQAQLTLNKYITTTYPTQPFRFGKLLLLLPSLRSVGSRTIEELFFRRTIGAIPIERIICDMYKTGDF</sequence>
<keyword evidence="5 14" id="KW-0862">Zinc</keyword>
<keyword evidence="6 14" id="KW-0805">Transcription regulation</keyword>
<evidence type="ECO:0000256" key="11">
    <source>
        <dbReference type="ARBA" id="ARBA00040364"/>
    </source>
</evidence>
<dbReference type="PROSITE" id="PS51030">
    <property type="entry name" value="NUCLEAR_REC_DBD_2"/>
    <property type="match status" value="1"/>
</dbReference>
<evidence type="ECO:0000256" key="4">
    <source>
        <dbReference type="ARBA" id="ARBA00022771"/>
    </source>
</evidence>
<feature type="region of interest" description="Disordered" evidence="15">
    <location>
        <begin position="189"/>
        <end position="277"/>
    </location>
</feature>
<protein>
    <recommendedName>
        <fullName evidence="11">Nuclear receptor subfamily 2 group E member 1</fullName>
    </recommendedName>
    <alternativeName>
        <fullName evidence="13">Nuclear receptor TLX</fullName>
    </alternativeName>
    <alternativeName>
        <fullName evidence="12">Protein tailless homolog</fullName>
    </alternativeName>
</protein>
<evidence type="ECO:0000256" key="14">
    <source>
        <dbReference type="RuleBase" id="RU004334"/>
    </source>
</evidence>
<dbReference type="PRINTS" id="PR00398">
    <property type="entry name" value="STRDHORMONER"/>
</dbReference>
<name>A0AAE1NN86_9EUCA</name>
<keyword evidence="10 14" id="KW-0539">Nucleus</keyword>
<dbReference type="InterPro" id="IPR000536">
    <property type="entry name" value="Nucl_hrmn_rcpt_lig-bd"/>
</dbReference>
<evidence type="ECO:0000256" key="7">
    <source>
        <dbReference type="ARBA" id="ARBA00023125"/>
    </source>
</evidence>
<reference evidence="18" key="1">
    <citation type="submission" date="2023-11" db="EMBL/GenBank/DDBJ databases">
        <title>Genome assemblies of two species of porcelain crab, Petrolisthes cinctipes and Petrolisthes manimaculis (Anomura: Porcellanidae).</title>
        <authorList>
            <person name="Angst P."/>
        </authorList>
    </citation>
    <scope>NUCLEOTIDE SEQUENCE</scope>
    <source>
        <strain evidence="18">PB745_02</strain>
        <tissue evidence="18">Gill</tissue>
    </source>
</reference>
<dbReference type="Pfam" id="PF00104">
    <property type="entry name" value="Hormone_recep"/>
    <property type="match status" value="1"/>
</dbReference>
<proteinExistence type="inferred from homology"/>
<dbReference type="Gene3D" id="1.10.565.10">
    <property type="entry name" value="Retinoid X Receptor"/>
    <property type="match status" value="1"/>
</dbReference>
<dbReference type="GO" id="GO:0005654">
    <property type="term" value="C:nucleoplasm"/>
    <property type="evidence" value="ECO:0007669"/>
    <property type="project" value="UniProtKB-ARBA"/>
</dbReference>
<evidence type="ECO:0000313" key="19">
    <source>
        <dbReference type="Proteomes" id="UP001292094"/>
    </source>
</evidence>
<evidence type="ECO:0000256" key="1">
    <source>
        <dbReference type="ARBA" id="ARBA00004123"/>
    </source>
</evidence>
<dbReference type="CDD" id="cd06950">
    <property type="entry name" value="NR_LBD_Tlx_PNR_like"/>
    <property type="match status" value="1"/>
</dbReference>
<feature type="domain" description="Nuclear receptor" evidence="16">
    <location>
        <begin position="94"/>
        <end position="171"/>
    </location>
</feature>
<dbReference type="InterPro" id="IPR050274">
    <property type="entry name" value="Nuclear_hormone_rcpt_NR2"/>
</dbReference>
<dbReference type="InterPro" id="IPR001628">
    <property type="entry name" value="Znf_hrmn_rcpt"/>
</dbReference>
<feature type="compositionally biased region" description="Low complexity" evidence="15">
    <location>
        <begin position="223"/>
        <end position="255"/>
    </location>
</feature>
<dbReference type="InterPro" id="IPR035500">
    <property type="entry name" value="NHR-like_dom_sf"/>
</dbReference>
<evidence type="ECO:0000256" key="3">
    <source>
        <dbReference type="ARBA" id="ARBA00022723"/>
    </source>
</evidence>
<evidence type="ECO:0000259" key="17">
    <source>
        <dbReference type="PROSITE" id="PS51843"/>
    </source>
</evidence>
<feature type="region of interest" description="Disordered" evidence="15">
    <location>
        <begin position="298"/>
        <end position="327"/>
    </location>
</feature>
<dbReference type="GO" id="GO:0000981">
    <property type="term" value="F:DNA-binding transcription factor activity, RNA polymerase II-specific"/>
    <property type="evidence" value="ECO:0007669"/>
    <property type="project" value="UniProtKB-ARBA"/>
</dbReference>
<dbReference type="SUPFAM" id="SSF48508">
    <property type="entry name" value="Nuclear receptor ligand-binding domain"/>
    <property type="match status" value="1"/>
</dbReference>
<dbReference type="CDD" id="cd07163">
    <property type="entry name" value="NR_DBD_TLX"/>
    <property type="match status" value="1"/>
</dbReference>
<feature type="compositionally biased region" description="Pro residues" evidence="15">
    <location>
        <begin position="256"/>
        <end position="269"/>
    </location>
</feature>
<comment type="subcellular location">
    <subcellularLocation>
        <location evidence="1 14">Nucleus</location>
    </subcellularLocation>
</comment>
<dbReference type="Proteomes" id="UP001292094">
    <property type="component" value="Unassembled WGS sequence"/>
</dbReference>
<dbReference type="GO" id="GO:0008270">
    <property type="term" value="F:zinc ion binding"/>
    <property type="evidence" value="ECO:0007669"/>
    <property type="project" value="UniProtKB-KW"/>
</dbReference>
<dbReference type="Pfam" id="PF00105">
    <property type="entry name" value="zf-C4"/>
    <property type="match status" value="1"/>
</dbReference>
<dbReference type="InterPro" id="IPR013088">
    <property type="entry name" value="Znf_NHR/GATA"/>
</dbReference>
<dbReference type="PROSITE" id="PS00031">
    <property type="entry name" value="NUCLEAR_REC_DBD_1"/>
    <property type="match status" value="1"/>
</dbReference>
<organism evidence="18 19">
    <name type="scientific">Petrolisthes manimaculis</name>
    <dbReference type="NCBI Taxonomy" id="1843537"/>
    <lineage>
        <taxon>Eukaryota</taxon>
        <taxon>Metazoa</taxon>
        <taxon>Ecdysozoa</taxon>
        <taxon>Arthropoda</taxon>
        <taxon>Crustacea</taxon>
        <taxon>Multicrustacea</taxon>
        <taxon>Malacostraca</taxon>
        <taxon>Eumalacostraca</taxon>
        <taxon>Eucarida</taxon>
        <taxon>Decapoda</taxon>
        <taxon>Pleocyemata</taxon>
        <taxon>Anomura</taxon>
        <taxon>Galatheoidea</taxon>
        <taxon>Porcellanidae</taxon>
        <taxon>Petrolisthes</taxon>
    </lineage>
</organism>
<feature type="compositionally biased region" description="Low complexity" evidence="15">
    <location>
        <begin position="298"/>
        <end position="313"/>
    </location>
</feature>
<dbReference type="GO" id="GO:1990837">
    <property type="term" value="F:sequence-specific double-stranded DNA binding"/>
    <property type="evidence" value="ECO:0007669"/>
    <property type="project" value="UniProtKB-ARBA"/>
</dbReference>
<comment type="caution">
    <text evidence="18">The sequence shown here is derived from an EMBL/GenBank/DDBJ whole genome shotgun (WGS) entry which is preliminary data.</text>
</comment>
<dbReference type="SUPFAM" id="SSF57716">
    <property type="entry name" value="Glucocorticoid receptor-like (DNA-binding domain)"/>
    <property type="match status" value="1"/>
</dbReference>
<evidence type="ECO:0000256" key="2">
    <source>
        <dbReference type="ARBA" id="ARBA00022473"/>
    </source>
</evidence>
<keyword evidence="2" id="KW-0217">Developmental protein</keyword>
<evidence type="ECO:0000256" key="9">
    <source>
        <dbReference type="ARBA" id="ARBA00023170"/>
    </source>
</evidence>
<dbReference type="InterPro" id="IPR001723">
    <property type="entry name" value="Nuclear_hrmn_rcpt"/>
</dbReference>
<dbReference type="Gene3D" id="3.30.50.10">
    <property type="entry name" value="Erythroid Transcription Factor GATA-1, subunit A"/>
    <property type="match status" value="1"/>
</dbReference>
<evidence type="ECO:0000256" key="15">
    <source>
        <dbReference type="SAM" id="MobiDB-lite"/>
    </source>
</evidence>
<keyword evidence="3 14" id="KW-0479">Metal-binding</keyword>
<dbReference type="FunFam" id="3.30.50.10:FF:000019">
    <property type="entry name" value="Nuclear receptor subfamily 2 group E member"/>
    <property type="match status" value="1"/>
</dbReference>
<feature type="compositionally biased region" description="Low complexity" evidence="15">
    <location>
        <begin position="199"/>
        <end position="208"/>
    </location>
</feature>
<dbReference type="SMART" id="SM00399">
    <property type="entry name" value="ZnF_C4"/>
    <property type="match status" value="1"/>
</dbReference>
<keyword evidence="4 14" id="KW-0863">Zinc-finger</keyword>
<keyword evidence="19" id="KW-1185">Reference proteome</keyword>
<keyword evidence="9 14" id="KW-0675">Receptor</keyword>
<dbReference type="PANTHER" id="PTHR24083">
    <property type="entry name" value="NUCLEAR HORMONE RECEPTOR"/>
    <property type="match status" value="1"/>
</dbReference>
<evidence type="ECO:0000256" key="12">
    <source>
        <dbReference type="ARBA" id="ARBA00041813"/>
    </source>
</evidence>
<dbReference type="GO" id="GO:0007399">
    <property type="term" value="P:nervous system development"/>
    <property type="evidence" value="ECO:0007669"/>
    <property type="project" value="UniProtKB-ARBA"/>
</dbReference>
<dbReference type="SMART" id="SM00430">
    <property type="entry name" value="HOLI"/>
    <property type="match status" value="1"/>
</dbReference>
<gene>
    <name evidence="18" type="ORF">Pmani_034969</name>
</gene>
<dbReference type="EMBL" id="JAWZYT010004890">
    <property type="protein sequence ID" value="KAK4292252.1"/>
    <property type="molecule type" value="Genomic_DNA"/>
</dbReference>
<keyword evidence="7 14" id="KW-0238">DNA-binding</keyword>
<dbReference type="PROSITE" id="PS51843">
    <property type="entry name" value="NR_LBD"/>
    <property type="match status" value="1"/>
</dbReference>
<evidence type="ECO:0000256" key="5">
    <source>
        <dbReference type="ARBA" id="ARBA00022833"/>
    </source>
</evidence>
<evidence type="ECO:0000256" key="10">
    <source>
        <dbReference type="ARBA" id="ARBA00023242"/>
    </source>
</evidence>
<feature type="compositionally biased region" description="Basic residues" evidence="15">
    <location>
        <begin position="209"/>
        <end position="220"/>
    </location>
</feature>
<dbReference type="FunFam" id="1.10.565.10:FF:000019">
    <property type="entry name" value="Nuclear receptor subfamily 2 group E member 1"/>
    <property type="match status" value="1"/>
</dbReference>
<evidence type="ECO:0000256" key="6">
    <source>
        <dbReference type="ARBA" id="ARBA00023015"/>
    </source>
</evidence>
<evidence type="ECO:0000313" key="18">
    <source>
        <dbReference type="EMBL" id="KAK4292252.1"/>
    </source>
</evidence>
<dbReference type="PRINTS" id="PR00047">
    <property type="entry name" value="STROIDFINGER"/>
</dbReference>